<dbReference type="SUPFAM" id="SSF55424">
    <property type="entry name" value="FAD/NAD-linked reductases, dimerisation (C-terminal) domain"/>
    <property type="match status" value="1"/>
</dbReference>
<evidence type="ECO:0000256" key="4">
    <source>
        <dbReference type="ARBA" id="ARBA00016961"/>
    </source>
</evidence>
<dbReference type="InterPro" id="IPR004099">
    <property type="entry name" value="Pyr_nucl-diS_OxRdtase_dimer"/>
</dbReference>
<keyword evidence="6 13" id="KW-0285">Flavoprotein</keyword>
<dbReference type="PRINTS" id="PR00368">
    <property type="entry name" value="FADPNR"/>
</dbReference>
<reference evidence="16 17" key="1">
    <citation type="submission" date="2018-08" db="EMBL/GenBank/DDBJ databases">
        <title>Complete genome sequence of type strain Thalassospira indica MCCC 1A01103T, isolated from isolated from deep seawater of the Indian Ocean.</title>
        <authorList>
            <person name="Liu Y."/>
        </authorList>
    </citation>
    <scope>NUCLEOTIDE SEQUENCE [LARGE SCALE GENOMIC DNA]</scope>
    <source>
        <strain evidence="16 17">PB8BT</strain>
    </source>
</reference>
<organism evidence="16 17">
    <name type="scientific">Thalassospira indica</name>
    <dbReference type="NCBI Taxonomy" id="1891279"/>
    <lineage>
        <taxon>Bacteria</taxon>
        <taxon>Pseudomonadati</taxon>
        <taxon>Pseudomonadota</taxon>
        <taxon>Alphaproteobacteria</taxon>
        <taxon>Rhodospirillales</taxon>
        <taxon>Thalassospiraceae</taxon>
        <taxon>Thalassospira</taxon>
    </lineage>
</organism>
<comment type="miscellaneous">
    <text evidence="13">The active site is a redox-active disulfide bond.</text>
</comment>
<dbReference type="NCBIfam" id="TIGR01350">
    <property type="entry name" value="lipoamide_DH"/>
    <property type="match status" value="1"/>
</dbReference>
<evidence type="ECO:0000313" key="17">
    <source>
        <dbReference type="Proteomes" id="UP000256971"/>
    </source>
</evidence>
<dbReference type="InterPro" id="IPR012999">
    <property type="entry name" value="Pyr_OxRdtase_I_AS"/>
</dbReference>
<evidence type="ECO:0000259" key="15">
    <source>
        <dbReference type="Pfam" id="PF07992"/>
    </source>
</evidence>
<dbReference type="Pfam" id="PF07992">
    <property type="entry name" value="Pyr_redox_2"/>
    <property type="match status" value="1"/>
</dbReference>
<dbReference type="Gene3D" id="3.50.50.60">
    <property type="entry name" value="FAD/NAD(P)-binding domain"/>
    <property type="match status" value="2"/>
</dbReference>
<evidence type="ECO:0000256" key="3">
    <source>
        <dbReference type="ARBA" id="ARBA00012608"/>
    </source>
</evidence>
<dbReference type="EMBL" id="CP031555">
    <property type="protein sequence ID" value="AXO15072.1"/>
    <property type="molecule type" value="Genomic_DNA"/>
</dbReference>
<evidence type="ECO:0000256" key="5">
    <source>
        <dbReference type="ARBA" id="ARBA00022490"/>
    </source>
</evidence>
<dbReference type="PROSITE" id="PS00076">
    <property type="entry name" value="PYRIDINE_REDOX_1"/>
    <property type="match status" value="1"/>
</dbReference>
<accession>A0ABN5NH06</accession>
<name>A0ABN5NH06_9PROT</name>
<comment type="subcellular location">
    <subcellularLocation>
        <location evidence="1">Cytoplasm</location>
    </subcellularLocation>
</comment>
<dbReference type="GO" id="GO:0004148">
    <property type="term" value="F:dihydrolipoyl dehydrogenase (NADH) activity"/>
    <property type="evidence" value="ECO:0007669"/>
    <property type="project" value="UniProtKB-EC"/>
</dbReference>
<evidence type="ECO:0000256" key="12">
    <source>
        <dbReference type="ARBA" id="ARBA00049187"/>
    </source>
</evidence>
<dbReference type="Pfam" id="PF02852">
    <property type="entry name" value="Pyr_redox_dim"/>
    <property type="match status" value="1"/>
</dbReference>
<dbReference type="InterPro" id="IPR050151">
    <property type="entry name" value="Class-I_Pyr_Nuc-Dis_Oxidored"/>
</dbReference>
<evidence type="ECO:0000256" key="2">
    <source>
        <dbReference type="ARBA" id="ARBA00007532"/>
    </source>
</evidence>
<keyword evidence="17" id="KW-1185">Reference proteome</keyword>
<proteinExistence type="inferred from homology"/>
<dbReference type="InterPro" id="IPR036188">
    <property type="entry name" value="FAD/NAD-bd_sf"/>
</dbReference>
<dbReference type="InterPro" id="IPR006258">
    <property type="entry name" value="Lipoamide_DH"/>
</dbReference>
<gene>
    <name evidence="16" type="primary">lpdA</name>
    <name evidence="16" type="ORF">DY252_13180</name>
</gene>
<evidence type="ECO:0000259" key="14">
    <source>
        <dbReference type="Pfam" id="PF02852"/>
    </source>
</evidence>
<evidence type="ECO:0000256" key="10">
    <source>
        <dbReference type="ARBA" id="ARBA00023157"/>
    </source>
</evidence>
<keyword evidence="5" id="KW-0963">Cytoplasm</keyword>
<keyword evidence="7 13" id="KW-0274">FAD</keyword>
<evidence type="ECO:0000256" key="11">
    <source>
        <dbReference type="ARBA" id="ARBA00023284"/>
    </source>
</evidence>
<evidence type="ECO:0000313" key="16">
    <source>
        <dbReference type="EMBL" id="AXO15072.1"/>
    </source>
</evidence>
<dbReference type="Proteomes" id="UP000256971">
    <property type="component" value="Chromosome"/>
</dbReference>
<keyword evidence="9 13" id="KW-0520">NAD</keyword>
<dbReference type="PRINTS" id="PR00411">
    <property type="entry name" value="PNDRDTASEI"/>
</dbReference>
<evidence type="ECO:0000256" key="8">
    <source>
        <dbReference type="ARBA" id="ARBA00023002"/>
    </source>
</evidence>
<dbReference type="SUPFAM" id="SSF51905">
    <property type="entry name" value="FAD/NAD(P)-binding domain"/>
    <property type="match status" value="1"/>
</dbReference>
<protein>
    <recommendedName>
        <fullName evidence="4 13">Dihydrolipoyl dehydrogenase</fullName>
        <ecNumber evidence="3 13">1.8.1.4</ecNumber>
    </recommendedName>
</protein>
<dbReference type="Gene3D" id="3.30.390.30">
    <property type="match status" value="1"/>
</dbReference>
<comment type="similarity">
    <text evidence="2 13">Belongs to the class-I pyridine nucleotide-disulfide oxidoreductase family.</text>
</comment>
<dbReference type="PANTHER" id="PTHR22912">
    <property type="entry name" value="DISULFIDE OXIDOREDUCTASE"/>
    <property type="match status" value="1"/>
</dbReference>
<evidence type="ECO:0000256" key="9">
    <source>
        <dbReference type="ARBA" id="ARBA00023027"/>
    </source>
</evidence>
<dbReference type="EC" id="1.8.1.4" evidence="3 13"/>
<feature type="domain" description="Pyridine nucleotide-disulphide oxidoreductase dimerisation" evidence="14">
    <location>
        <begin position="346"/>
        <end position="454"/>
    </location>
</feature>
<comment type="catalytic activity">
    <reaction evidence="12 13">
        <text>N(6)-[(R)-dihydrolipoyl]-L-lysyl-[protein] + NAD(+) = N(6)-[(R)-lipoyl]-L-lysyl-[protein] + NADH + H(+)</text>
        <dbReference type="Rhea" id="RHEA:15045"/>
        <dbReference type="Rhea" id="RHEA-COMP:10474"/>
        <dbReference type="Rhea" id="RHEA-COMP:10475"/>
        <dbReference type="ChEBI" id="CHEBI:15378"/>
        <dbReference type="ChEBI" id="CHEBI:57540"/>
        <dbReference type="ChEBI" id="CHEBI:57945"/>
        <dbReference type="ChEBI" id="CHEBI:83099"/>
        <dbReference type="ChEBI" id="CHEBI:83100"/>
        <dbReference type="EC" id="1.8.1.4"/>
    </reaction>
</comment>
<feature type="domain" description="FAD/NAD(P)-binding" evidence="15">
    <location>
        <begin position="6"/>
        <end position="325"/>
    </location>
</feature>
<dbReference type="InterPro" id="IPR016156">
    <property type="entry name" value="FAD/NAD-linked_Rdtase_dimer_sf"/>
</dbReference>
<keyword evidence="10" id="KW-1015">Disulfide bond</keyword>
<evidence type="ECO:0000256" key="6">
    <source>
        <dbReference type="ARBA" id="ARBA00022630"/>
    </source>
</evidence>
<sequence>MADNNFDVIVIGAGPGGYVTAIRAAQLGLKTAVVEREHVGGICLNWGCIPTKALLRSAEVYRNMHHAKDYGLSCEKPSFDLDAVIQRSRGVSKQLAGGVGHLLKKNKVTVINGEAKFDGPKKIVVEGKDKGTYTAKNYIIATGARARSLPGLEADGKVVWDYKKAMTPDKMPKSLVVVGSGAIGIEFASFYHTMGADVTVVEIMPQIMPVEDKEVAGLAQKMMTKDGMKILTEAKVANLKRNADNVVVTVETKDGKKQELTVDRVISAVGVIGNTEGLGLETTKVKVDRNVIDTDEYSATAEPGIYAIGDVAGPPMLAHKAEHEGVICIEKIAGVKGVHPLDPRKIPGCTYCHPQVASVGLTEAKAKDAGYEVKVGKFPFIGNGKAVALGEAEGLVKTVFDAKTGELLGAHMVGAEVTELIQGFVVAMGLETTEEDLMHTVFPHPTLSEMMHESVLDAYGRAIHF</sequence>
<evidence type="ECO:0000256" key="13">
    <source>
        <dbReference type="RuleBase" id="RU003692"/>
    </source>
</evidence>
<comment type="cofactor">
    <cofactor evidence="13">
        <name>FAD</name>
        <dbReference type="ChEBI" id="CHEBI:57692"/>
    </cofactor>
    <text evidence="13">Binds 1 FAD per subunit.</text>
</comment>
<dbReference type="InterPro" id="IPR023753">
    <property type="entry name" value="FAD/NAD-binding_dom"/>
</dbReference>
<keyword evidence="11 13" id="KW-0676">Redox-active center</keyword>
<dbReference type="RefSeq" id="WP_064789131.1">
    <property type="nucleotide sequence ID" value="NZ_CP031555.1"/>
</dbReference>
<dbReference type="PANTHER" id="PTHR22912:SF217">
    <property type="entry name" value="DIHYDROLIPOYL DEHYDROGENASE"/>
    <property type="match status" value="1"/>
</dbReference>
<keyword evidence="8 13" id="KW-0560">Oxidoreductase</keyword>
<evidence type="ECO:0000256" key="7">
    <source>
        <dbReference type="ARBA" id="ARBA00022827"/>
    </source>
</evidence>
<dbReference type="InterPro" id="IPR001100">
    <property type="entry name" value="Pyr_nuc-diS_OxRdtase"/>
</dbReference>
<dbReference type="PIRSF" id="PIRSF000350">
    <property type="entry name" value="Mercury_reductase_MerA"/>
    <property type="match status" value="1"/>
</dbReference>
<evidence type="ECO:0000256" key="1">
    <source>
        <dbReference type="ARBA" id="ARBA00004496"/>
    </source>
</evidence>